<evidence type="ECO:0000313" key="3">
    <source>
        <dbReference type="Proteomes" id="UP001396334"/>
    </source>
</evidence>
<dbReference type="Proteomes" id="UP001396334">
    <property type="component" value="Unassembled WGS sequence"/>
</dbReference>
<gene>
    <name evidence="1" type="ORF">V6N11_014033</name>
    <name evidence="2" type="ORF">V6N11_049231</name>
</gene>
<evidence type="ECO:0000313" key="2">
    <source>
        <dbReference type="EMBL" id="KAK8976574.1"/>
    </source>
</evidence>
<sequence length="87" mass="9820">MGERSNRAGEGVPHHLDEKSRCCSDIDRSKRHFLHWMGSGLLVSLSYWKARQTLQLEELIPTCSVSLALSSSESLPVNRRLESGRPE</sequence>
<keyword evidence="3" id="KW-1185">Reference proteome</keyword>
<dbReference type="EMBL" id="JBBPBN010000257">
    <property type="protein sequence ID" value="KAK8491909.1"/>
    <property type="molecule type" value="Genomic_DNA"/>
</dbReference>
<organism evidence="1 3">
    <name type="scientific">Hibiscus sabdariffa</name>
    <name type="common">roselle</name>
    <dbReference type="NCBI Taxonomy" id="183260"/>
    <lineage>
        <taxon>Eukaryota</taxon>
        <taxon>Viridiplantae</taxon>
        <taxon>Streptophyta</taxon>
        <taxon>Embryophyta</taxon>
        <taxon>Tracheophyta</taxon>
        <taxon>Spermatophyta</taxon>
        <taxon>Magnoliopsida</taxon>
        <taxon>eudicotyledons</taxon>
        <taxon>Gunneridae</taxon>
        <taxon>Pentapetalae</taxon>
        <taxon>rosids</taxon>
        <taxon>malvids</taxon>
        <taxon>Malvales</taxon>
        <taxon>Malvaceae</taxon>
        <taxon>Malvoideae</taxon>
        <taxon>Hibiscus</taxon>
    </lineage>
</organism>
<comment type="caution">
    <text evidence="1">The sequence shown here is derived from an EMBL/GenBank/DDBJ whole genome shotgun (WGS) entry which is preliminary data.</text>
</comment>
<dbReference type="EMBL" id="JBBPBN010000128">
    <property type="protein sequence ID" value="KAK8976574.1"/>
    <property type="molecule type" value="Genomic_DNA"/>
</dbReference>
<reference evidence="1 3" key="1">
    <citation type="journal article" date="2024" name="G3 (Bethesda)">
        <title>Genome assembly of Hibiscus sabdariffa L. provides insights into metabolisms of medicinal natural products.</title>
        <authorList>
            <person name="Kim T."/>
        </authorList>
    </citation>
    <scope>NUCLEOTIDE SEQUENCE [LARGE SCALE GENOMIC DNA]</scope>
    <source>
        <strain evidence="1">TK-2024</strain>
        <tissue evidence="1">Old leaves</tissue>
    </source>
</reference>
<accession>A0ABR2AGC8</accession>
<proteinExistence type="predicted"/>
<name>A0ABR2AGC8_9ROSI</name>
<evidence type="ECO:0000313" key="1">
    <source>
        <dbReference type="EMBL" id="KAK8491909.1"/>
    </source>
</evidence>
<protein>
    <submittedName>
        <fullName evidence="1">Uncharacterized protein</fullName>
    </submittedName>
</protein>